<evidence type="ECO:0000259" key="1">
    <source>
        <dbReference type="Pfam" id="PF09894"/>
    </source>
</evidence>
<dbReference type="RefSeq" id="WP_316966768.1">
    <property type="nucleotide sequence ID" value="NZ_JARFPK010000025.1"/>
</dbReference>
<gene>
    <name evidence="2" type="ORF">P0O15_07570</name>
</gene>
<evidence type="ECO:0000313" key="3">
    <source>
        <dbReference type="Proteomes" id="UP001220010"/>
    </source>
</evidence>
<dbReference type="EMBL" id="JARFPK010000025">
    <property type="protein sequence ID" value="MDF0591025.1"/>
    <property type="molecule type" value="Genomic_DNA"/>
</dbReference>
<comment type="caution">
    <text evidence="2">The sequence shown here is derived from an EMBL/GenBank/DDBJ whole genome shotgun (WGS) entry which is preliminary data.</text>
</comment>
<organism evidence="2 3">
    <name type="scientific">Candidatus Methanocrinis natronophilus</name>
    <dbReference type="NCBI Taxonomy" id="3033396"/>
    <lineage>
        <taxon>Archaea</taxon>
        <taxon>Methanobacteriati</taxon>
        <taxon>Methanobacteriota</taxon>
        <taxon>Stenosarchaea group</taxon>
        <taxon>Methanomicrobia</taxon>
        <taxon>Methanotrichales</taxon>
        <taxon>Methanotrichaceae</taxon>
        <taxon>Methanocrinis</taxon>
    </lineage>
</organism>
<dbReference type="PIRSF" id="PIRSF019262">
    <property type="entry name" value="UCP019262"/>
    <property type="match status" value="1"/>
</dbReference>
<reference evidence="2 3" key="1">
    <citation type="submission" date="2023-03" db="EMBL/GenBank/DDBJ databases">
        <title>WGS of Methanotrichaceae archaeon Mx.</title>
        <authorList>
            <person name="Sorokin D.Y."/>
            <person name="Merkel A.Y."/>
        </authorList>
    </citation>
    <scope>NUCLEOTIDE SEQUENCE [LARGE SCALE GENOMIC DNA]</scope>
    <source>
        <strain evidence="2 3">Mx</strain>
    </source>
</reference>
<accession>A0ABT5X8M0</accession>
<dbReference type="Proteomes" id="UP001220010">
    <property type="component" value="Unassembled WGS sequence"/>
</dbReference>
<name>A0ABT5X8M0_9EURY</name>
<proteinExistence type="predicted"/>
<dbReference type="InterPro" id="IPR057262">
    <property type="entry name" value="MJ0548_N"/>
</dbReference>
<dbReference type="Pfam" id="PF09894">
    <property type="entry name" value="MJ0548_N"/>
    <property type="match status" value="1"/>
</dbReference>
<keyword evidence="3" id="KW-1185">Reference proteome</keyword>
<sequence>MSLVVAYCGKSRAVMGGDRRSISFFGETGALEEELYGGKIRTEEDLRKRSEELGSKIAINDGREKVWRREGVLAGEVTELSLDRQRRRRVYAVPGGYLLVEIDGRKAEITKRGTSTLIILGNRFTRDLAFQRLGSCGKPPDEASFKALYKEVGRATASVSPDFTILTTEGKKPDPQAALLRALREDCEEGGWELCGLL</sequence>
<dbReference type="InterPro" id="IPR016754">
    <property type="entry name" value="MJ0548-like"/>
</dbReference>
<evidence type="ECO:0000313" key="2">
    <source>
        <dbReference type="EMBL" id="MDF0591025.1"/>
    </source>
</evidence>
<feature type="domain" description="Connectase MJ0548-like N-terminal" evidence="1">
    <location>
        <begin position="1"/>
        <end position="188"/>
    </location>
</feature>
<protein>
    <submittedName>
        <fullName evidence="2">DUF2121 domain-containing protein</fullName>
    </submittedName>
</protein>